<gene>
    <name evidence="7" type="ORF">BZG36_04938</name>
</gene>
<dbReference type="Pfam" id="PF05768">
    <property type="entry name" value="Glrx-like"/>
    <property type="match status" value="1"/>
</dbReference>
<proteinExistence type="predicted"/>
<dbReference type="SUPFAM" id="SSF52833">
    <property type="entry name" value="Thioredoxin-like"/>
    <property type="match status" value="1"/>
</dbReference>
<evidence type="ECO:0000313" key="7">
    <source>
        <dbReference type="EMBL" id="OZJ02906.1"/>
    </source>
</evidence>
<organism evidence="7 8">
    <name type="scientific">Bifiguratus adelaidae</name>
    <dbReference type="NCBI Taxonomy" id="1938954"/>
    <lineage>
        <taxon>Eukaryota</taxon>
        <taxon>Fungi</taxon>
        <taxon>Fungi incertae sedis</taxon>
        <taxon>Mucoromycota</taxon>
        <taxon>Mucoromycotina</taxon>
        <taxon>Endogonomycetes</taxon>
        <taxon>Endogonales</taxon>
        <taxon>Endogonales incertae sedis</taxon>
        <taxon>Bifiguratus</taxon>
    </lineage>
</organism>
<dbReference type="PANTHER" id="PTHR16950:SF16">
    <property type="entry name" value="ZINC TRANSPORTER ZIP13"/>
    <property type="match status" value="1"/>
</dbReference>
<keyword evidence="3 6" id="KW-1133">Transmembrane helix</keyword>
<feature type="transmembrane region" description="Helical" evidence="6">
    <location>
        <begin position="50"/>
        <end position="70"/>
    </location>
</feature>
<dbReference type="InterPro" id="IPR003689">
    <property type="entry name" value="ZIP"/>
</dbReference>
<feature type="non-terminal residue" evidence="7">
    <location>
        <position position="446"/>
    </location>
</feature>
<comment type="subcellular location">
    <subcellularLocation>
        <location evidence="1">Membrane</location>
        <topology evidence="1">Multi-pass membrane protein</topology>
    </subcellularLocation>
</comment>
<keyword evidence="4 6" id="KW-0472">Membrane</keyword>
<dbReference type="Proteomes" id="UP000242875">
    <property type="component" value="Unassembled WGS sequence"/>
</dbReference>
<keyword evidence="2 6" id="KW-0812">Transmembrane</keyword>
<feature type="region of interest" description="Disordered" evidence="5">
    <location>
        <begin position="117"/>
        <end position="167"/>
    </location>
</feature>
<accession>A0A261XX06</accession>
<dbReference type="InterPro" id="IPR036249">
    <property type="entry name" value="Thioredoxin-like_sf"/>
</dbReference>
<keyword evidence="8" id="KW-1185">Reference proteome</keyword>
<evidence type="ECO:0000313" key="8">
    <source>
        <dbReference type="Proteomes" id="UP000242875"/>
    </source>
</evidence>
<feature type="region of interest" description="Disordered" evidence="5">
    <location>
        <begin position="419"/>
        <end position="446"/>
    </location>
</feature>
<dbReference type="GO" id="GO:0006882">
    <property type="term" value="P:intracellular zinc ion homeostasis"/>
    <property type="evidence" value="ECO:0007669"/>
    <property type="project" value="TreeGrafter"/>
</dbReference>
<feature type="transmembrane region" description="Helical" evidence="6">
    <location>
        <begin position="283"/>
        <end position="305"/>
    </location>
</feature>
<feature type="transmembrane region" description="Helical" evidence="6">
    <location>
        <begin position="237"/>
        <end position="258"/>
    </location>
</feature>
<evidence type="ECO:0000256" key="2">
    <source>
        <dbReference type="ARBA" id="ARBA00022692"/>
    </source>
</evidence>
<evidence type="ECO:0000256" key="3">
    <source>
        <dbReference type="ARBA" id="ARBA00022989"/>
    </source>
</evidence>
<dbReference type="GO" id="GO:0005385">
    <property type="term" value="F:zinc ion transmembrane transporter activity"/>
    <property type="evidence" value="ECO:0007669"/>
    <property type="project" value="TreeGrafter"/>
</dbReference>
<dbReference type="GO" id="GO:0016020">
    <property type="term" value="C:membrane"/>
    <property type="evidence" value="ECO:0007669"/>
    <property type="project" value="UniProtKB-SubCell"/>
</dbReference>
<dbReference type="Gene3D" id="3.40.30.10">
    <property type="entry name" value="Glutaredoxin"/>
    <property type="match status" value="1"/>
</dbReference>
<dbReference type="EMBL" id="MVBO01000117">
    <property type="protein sequence ID" value="OZJ02906.1"/>
    <property type="molecule type" value="Genomic_DNA"/>
</dbReference>
<evidence type="ECO:0000256" key="4">
    <source>
        <dbReference type="ARBA" id="ARBA00023136"/>
    </source>
</evidence>
<evidence type="ECO:0000256" key="5">
    <source>
        <dbReference type="SAM" id="MobiDB-lite"/>
    </source>
</evidence>
<protein>
    <submittedName>
        <fullName evidence="7">Uncharacterized protein</fullName>
    </submittedName>
</protein>
<feature type="transmembrane region" description="Helical" evidence="6">
    <location>
        <begin position="20"/>
        <end position="38"/>
    </location>
</feature>
<evidence type="ECO:0000256" key="6">
    <source>
        <dbReference type="SAM" id="Phobius"/>
    </source>
</evidence>
<feature type="compositionally biased region" description="Basic and acidic residues" evidence="5">
    <location>
        <begin position="419"/>
        <end position="437"/>
    </location>
</feature>
<dbReference type="PANTHER" id="PTHR16950">
    <property type="entry name" value="ZINC TRANSPORTER SLC39A7 HISTIDINE-RICH MEMBRANE PROTEIN KE4"/>
    <property type="match status" value="1"/>
</dbReference>
<reference evidence="7 8" key="1">
    <citation type="journal article" date="2017" name="Mycologia">
        <title>Bifiguratus adelaidae, gen. et sp. nov., a new member of Mucoromycotina in endophytic and soil-dwelling habitats.</title>
        <authorList>
            <person name="Torres-Cruz T.J."/>
            <person name="Billingsley Tobias T.L."/>
            <person name="Almatruk M."/>
            <person name="Hesse C."/>
            <person name="Kuske C.R."/>
            <person name="Desiro A."/>
            <person name="Benucci G.M."/>
            <person name="Bonito G."/>
            <person name="Stajich J.E."/>
            <person name="Dunlap C."/>
            <person name="Arnold A.E."/>
            <person name="Porras-Alfaro A."/>
        </authorList>
    </citation>
    <scope>NUCLEOTIDE SEQUENCE [LARGE SCALE GENOMIC DNA]</scope>
    <source>
        <strain evidence="7 8">AZ0501</strain>
    </source>
</reference>
<dbReference type="AlphaFoldDB" id="A0A261XX06"/>
<dbReference type="OrthoDB" id="200954at2759"/>
<dbReference type="InterPro" id="IPR008554">
    <property type="entry name" value="Glutaredoxin-like"/>
</dbReference>
<dbReference type="Pfam" id="PF02535">
    <property type="entry name" value="Zip"/>
    <property type="match status" value="1"/>
</dbReference>
<feature type="transmembrane region" description="Helical" evidence="6">
    <location>
        <begin position="90"/>
        <end position="106"/>
    </location>
</feature>
<evidence type="ECO:0000256" key="1">
    <source>
        <dbReference type="ARBA" id="ARBA00004141"/>
    </source>
</evidence>
<name>A0A261XX06_9FUNG</name>
<sequence>MSFSAFVLEYLFPGSALTNSLLATAYISLFPNLLLYFVPPDIDTASLNTLVAFAVGGLLGDVFLHLLPHAFLGEHFEADAVVAVDERKNVLVGLGIFVGLAFFYVMDKGMRVLNGGDGQHAHGHTHAVESSGHSTGVQEHTTEAKKRGKKAKKGEEEDDKDNAVDHKPTSSIKLSAYLNLFADATHNFTDGLALSASFYASPAVGATTAVAVFFHEIPHEVGDYAILIQSGFSKQRAMMAQFTTAVGAFLGTLAGIAIEETQQDFSVVKGAGIAGTDLRWGDLVIPFTAGGFLYIATVGVIPELLQVSGHFRKDARQMMYEIVALSLFSSPTCSLCATAKQSIERVQQRVAVPTTLKVIHINTQECPPDLSQKYMFDIPVVHLNDEFLCMHRVDEAWLEQKLKEAAQYHACGNIRVDNHDGIPSEVGSHEDRTHNREDDDDGGNDS</sequence>
<comment type="caution">
    <text evidence="7">The sequence shown here is derived from an EMBL/GenBank/DDBJ whole genome shotgun (WGS) entry which is preliminary data.</text>
</comment>